<comment type="caution">
    <text evidence="2">The sequence shown here is derived from an EMBL/GenBank/DDBJ whole genome shotgun (WGS) entry which is preliminary data.</text>
</comment>
<accession>A0A9N7UVC8</accession>
<protein>
    <submittedName>
        <fullName evidence="2">Uncharacterized protein</fullName>
    </submittedName>
</protein>
<dbReference type="AlphaFoldDB" id="A0A9N7UVC8"/>
<feature type="region of interest" description="Disordered" evidence="1">
    <location>
        <begin position="59"/>
        <end position="84"/>
    </location>
</feature>
<gene>
    <name evidence="2" type="ORF">PLEPLA_LOCUS25029</name>
</gene>
<sequence length="84" mass="9199">MLQRLRAVTLWTTDEHERDGEEGGRAHKRRQLLSEKRSPSISQGVGDFWVLQESQLSPRLQQSSDVTTGGDAAPAGQIALSAKA</sequence>
<dbReference type="Proteomes" id="UP001153269">
    <property type="component" value="Unassembled WGS sequence"/>
</dbReference>
<organism evidence="2 3">
    <name type="scientific">Pleuronectes platessa</name>
    <name type="common">European plaice</name>
    <dbReference type="NCBI Taxonomy" id="8262"/>
    <lineage>
        <taxon>Eukaryota</taxon>
        <taxon>Metazoa</taxon>
        <taxon>Chordata</taxon>
        <taxon>Craniata</taxon>
        <taxon>Vertebrata</taxon>
        <taxon>Euteleostomi</taxon>
        <taxon>Actinopterygii</taxon>
        <taxon>Neopterygii</taxon>
        <taxon>Teleostei</taxon>
        <taxon>Neoteleostei</taxon>
        <taxon>Acanthomorphata</taxon>
        <taxon>Carangaria</taxon>
        <taxon>Pleuronectiformes</taxon>
        <taxon>Pleuronectoidei</taxon>
        <taxon>Pleuronectidae</taxon>
        <taxon>Pleuronectes</taxon>
    </lineage>
</organism>
<feature type="compositionally biased region" description="Basic and acidic residues" evidence="1">
    <location>
        <begin position="13"/>
        <end position="25"/>
    </location>
</feature>
<evidence type="ECO:0000256" key="1">
    <source>
        <dbReference type="SAM" id="MobiDB-lite"/>
    </source>
</evidence>
<keyword evidence="3" id="KW-1185">Reference proteome</keyword>
<name>A0A9N7UVC8_PLEPL</name>
<feature type="region of interest" description="Disordered" evidence="1">
    <location>
        <begin position="12"/>
        <end position="41"/>
    </location>
</feature>
<dbReference type="EMBL" id="CADEAL010001968">
    <property type="protein sequence ID" value="CAB1436996.1"/>
    <property type="molecule type" value="Genomic_DNA"/>
</dbReference>
<reference evidence="2" key="1">
    <citation type="submission" date="2020-03" db="EMBL/GenBank/DDBJ databases">
        <authorList>
            <person name="Weist P."/>
        </authorList>
    </citation>
    <scope>NUCLEOTIDE SEQUENCE</scope>
</reference>
<evidence type="ECO:0000313" key="2">
    <source>
        <dbReference type="EMBL" id="CAB1436996.1"/>
    </source>
</evidence>
<evidence type="ECO:0000313" key="3">
    <source>
        <dbReference type="Proteomes" id="UP001153269"/>
    </source>
</evidence>
<proteinExistence type="predicted"/>